<dbReference type="InterPro" id="IPR001845">
    <property type="entry name" value="HTH_ArsR_DNA-bd_dom"/>
</dbReference>
<dbReference type="SUPFAM" id="SSF46785">
    <property type="entry name" value="Winged helix' DNA-binding domain"/>
    <property type="match status" value="1"/>
</dbReference>
<evidence type="ECO:0000313" key="3">
    <source>
        <dbReference type="Proteomes" id="UP001595690"/>
    </source>
</evidence>
<organism evidence="2 3">
    <name type="scientific">Lentzea rhizosphaerae</name>
    <dbReference type="NCBI Taxonomy" id="2041025"/>
    <lineage>
        <taxon>Bacteria</taxon>
        <taxon>Bacillati</taxon>
        <taxon>Actinomycetota</taxon>
        <taxon>Actinomycetes</taxon>
        <taxon>Pseudonocardiales</taxon>
        <taxon>Pseudonocardiaceae</taxon>
        <taxon>Lentzea</taxon>
    </lineage>
</organism>
<dbReference type="InterPro" id="IPR036388">
    <property type="entry name" value="WH-like_DNA-bd_sf"/>
</dbReference>
<accession>A0ABV8C8X5</accession>
<proteinExistence type="predicted"/>
<evidence type="ECO:0000259" key="1">
    <source>
        <dbReference type="SMART" id="SM00418"/>
    </source>
</evidence>
<dbReference type="Proteomes" id="UP001595690">
    <property type="component" value="Unassembled WGS sequence"/>
</dbReference>
<dbReference type="CDD" id="cd00090">
    <property type="entry name" value="HTH_ARSR"/>
    <property type="match status" value="1"/>
</dbReference>
<comment type="caution">
    <text evidence="2">The sequence shown here is derived from an EMBL/GenBank/DDBJ whole genome shotgun (WGS) entry which is preliminary data.</text>
</comment>
<dbReference type="EMBL" id="JBHRZI010000046">
    <property type="protein sequence ID" value="MFC3898180.1"/>
    <property type="molecule type" value="Genomic_DNA"/>
</dbReference>
<dbReference type="InterPro" id="IPR011991">
    <property type="entry name" value="ArsR-like_HTH"/>
</dbReference>
<evidence type="ECO:0000313" key="2">
    <source>
        <dbReference type="EMBL" id="MFC3898180.1"/>
    </source>
</evidence>
<dbReference type="SMART" id="SM00418">
    <property type="entry name" value="HTH_ARSR"/>
    <property type="match status" value="1"/>
</dbReference>
<keyword evidence="3" id="KW-1185">Reference proteome</keyword>
<gene>
    <name evidence="2" type="ORF">ACFOWZ_42505</name>
</gene>
<feature type="domain" description="HTH arsR-type" evidence="1">
    <location>
        <begin position="243"/>
        <end position="321"/>
    </location>
</feature>
<sequence length="321" mass="34627">MIEYVLDADAIPPVRFGISALSEVGQSLKLLRAPERAPFHASWIRAGYARLDDPDAAVLDALVSPQLWTPDFLHPPSTGTTTGFAAELDAIQAGRELMADYTSLHVGGDVPEALRGDSGEVRERIVHALRSFWTTCFEPAWPGIRRVLNSDLLHRGERIASRGLPAALAELGDQVLLKGRKLVIRLNREGALTYRKSLGQDELVLTPSVFTDRIAVPNTEHASPQIVYPARGRGNVRASEAKQAGTALRRLIGAGKSQLLLLLSEPRTTAELSDLCSVTPSAISQQLGVLTRGGLTQGTRSGKYVLYRRTALGDALVAAGE</sequence>
<name>A0ABV8C8X5_9PSEU</name>
<reference evidence="3" key="1">
    <citation type="journal article" date="2019" name="Int. J. Syst. Evol. Microbiol.">
        <title>The Global Catalogue of Microorganisms (GCM) 10K type strain sequencing project: providing services to taxonomists for standard genome sequencing and annotation.</title>
        <authorList>
            <consortium name="The Broad Institute Genomics Platform"/>
            <consortium name="The Broad Institute Genome Sequencing Center for Infectious Disease"/>
            <person name="Wu L."/>
            <person name="Ma J."/>
        </authorList>
    </citation>
    <scope>NUCLEOTIDE SEQUENCE [LARGE SCALE GENOMIC DNA]</scope>
    <source>
        <strain evidence="3">CGMCC 4.7405</strain>
    </source>
</reference>
<dbReference type="RefSeq" id="WP_382379656.1">
    <property type="nucleotide sequence ID" value="NZ_JBHRZI010000046.1"/>
</dbReference>
<protein>
    <recommendedName>
        <fullName evidence="1">HTH arsR-type domain-containing protein</fullName>
    </recommendedName>
</protein>
<dbReference type="Gene3D" id="1.10.10.10">
    <property type="entry name" value="Winged helix-like DNA-binding domain superfamily/Winged helix DNA-binding domain"/>
    <property type="match status" value="1"/>
</dbReference>
<dbReference type="InterPro" id="IPR036390">
    <property type="entry name" value="WH_DNA-bd_sf"/>
</dbReference>